<feature type="compositionally biased region" description="Polar residues" evidence="1">
    <location>
        <begin position="79"/>
        <end position="88"/>
    </location>
</feature>
<feature type="region of interest" description="Disordered" evidence="1">
    <location>
        <begin position="1"/>
        <end position="25"/>
    </location>
</feature>
<comment type="caution">
    <text evidence="2">The sequence shown here is derived from an EMBL/GenBank/DDBJ whole genome shotgun (WGS) entry which is preliminary data.</text>
</comment>
<accession>A0A8K0TIV8</accession>
<feature type="region of interest" description="Disordered" evidence="1">
    <location>
        <begin position="236"/>
        <end position="265"/>
    </location>
</feature>
<dbReference type="OrthoDB" id="5430717at2759"/>
<organism evidence="2 3">
    <name type="scientific">Plectosphaerella cucumerina</name>
    <dbReference type="NCBI Taxonomy" id="40658"/>
    <lineage>
        <taxon>Eukaryota</taxon>
        <taxon>Fungi</taxon>
        <taxon>Dikarya</taxon>
        <taxon>Ascomycota</taxon>
        <taxon>Pezizomycotina</taxon>
        <taxon>Sordariomycetes</taxon>
        <taxon>Hypocreomycetidae</taxon>
        <taxon>Glomerellales</taxon>
        <taxon>Plectosphaerellaceae</taxon>
        <taxon>Plectosphaerella</taxon>
    </lineage>
</organism>
<gene>
    <name evidence="2" type="ORF">B0T11DRAFT_89201</name>
</gene>
<dbReference type="Proteomes" id="UP000813385">
    <property type="component" value="Unassembled WGS sequence"/>
</dbReference>
<reference evidence="2" key="1">
    <citation type="journal article" date="2021" name="Nat. Commun.">
        <title>Genetic determinants of endophytism in the Arabidopsis root mycobiome.</title>
        <authorList>
            <person name="Mesny F."/>
            <person name="Miyauchi S."/>
            <person name="Thiergart T."/>
            <person name="Pickel B."/>
            <person name="Atanasova L."/>
            <person name="Karlsson M."/>
            <person name="Huettel B."/>
            <person name="Barry K.W."/>
            <person name="Haridas S."/>
            <person name="Chen C."/>
            <person name="Bauer D."/>
            <person name="Andreopoulos W."/>
            <person name="Pangilinan J."/>
            <person name="LaButti K."/>
            <person name="Riley R."/>
            <person name="Lipzen A."/>
            <person name="Clum A."/>
            <person name="Drula E."/>
            <person name="Henrissat B."/>
            <person name="Kohler A."/>
            <person name="Grigoriev I.V."/>
            <person name="Martin F.M."/>
            <person name="Hacquard S."/>
        </authorList>
    </citation>
    <scope>NUCLEOTIDE SEQUENCE</scope>
    <source>
        <strain evidence="2">MPI-CAGE-AT-0016</strain>
    </source>
</reference>
<evidence type="ECO:0000313" key="3">
    <source>
        <dbReference type="Proteomes" id="UP000813385"/>
    </source>
</evidence>
<proteinExistence type="predicted"/>
<feature type="compositionally biased region" description="Basic and acidic residues" evidence="1">
    <location>
        <begin position="11"/>
        <end position="25"/>
    </location>
</feature>
<keyword evidence="3" id="KW-1185">Reference proteome</keyword>
<protein>
    <submittedName>
        <fullName evidence="2">Uncharacterized protein</fullName>
    </submittedName>
</protein>
<evidence type="ECO:0000313" key="2">
    <source>
        <dbReference type="EMBL" id="KAH7362934.1"/>
    </source>
</evidence>
<dbReference type="EMBL" id="JAGPXD010000003">
    <property type="protein sequence ID" value="KAH7362934.1"/>
    <property type="molecule type" value="Genomic_DNA"/>
</dbReference>
<evidence type="ECO:0000256" key="1">
    <source>
        <dbReference type="SAM" id="MobiDB-lite"/>
    </source>
</evidence>
<sequence length="265" mass="29292">MAEWLRQFQRAKADAADDEKPKEHQDMFPAVTRPLGLTRPPSCASLASEGLQRNASMLGDISVFGDSDDDHLTNPPTPSSANATGSNGSYPRNIDDIWYQPTLDQIADTLFVALMNKPCHEPLPLEYDTWVRRLVQGCAELSRDLRETRQLLAEEKETLKQSVGEFTEMSVQWEERETAYKAEIRRLEVLLAKAAPSGVEAVLVARSGSIVDRSLAGTTKFRASVQKACDTASAIDQKARPGLPDATADKAVAQQRRGPFPPERR</sequence>
<dbReference type="AlphaFoldDB" id="A0A8K0TIV8"/>
<name>A0A8K0TIV8_9PEZI</name>
<feature type="region of interest" description="Disordered" evidence="1">
    <location>
        <begin position="62"/>
        <end position="88"/>
    </location>
</feature>